<dbReference type="Proteomes" id="UP000000600">
    <property type="component" value="Unassembled WGS sequence"/>
</dbReference>
<keyword evidence="3" id="KW-1185">Reference proteome</keyword>
<dbReference type="OMA" id="ESYLLIC"/>
<evidence type="ECO:0008006" key="4">
    <source>
        <dbReference type="Google" id="ProtNLM"/>
    </source>
</evidence>
<evidence type="ECO:0000256" key="1">
    <source>
        <dbReference type="SAM" id="SignalP"/>
    </source>
</evidence>
<proteinExistence type="predicted"/>
<feature type="signal peptide" evidence="1">
    <location>
        <begin position="1"/>
        <end position="20"/>
    </location>
</feature>
<gene>
    <name evidence="2" type="ORF">GSPATT00013757001</name>
</gene>
<reference evidence="2 3" key="1">
    <citation type="journal article" date="2006" name="Nature">
        <title>Global trends of whole-genome duplications revealed by the ciliate Paramecium tetraurelia.</title>
        <authorList>
            <consortium name="Genoscope"/>
            <person name="Aury J.-M."/>
            <person name="Jaillon O."/>
            <person name="Duret L."/>
            <person name="Noel B."/>
            <person name="Jubin C."/>
            <person name="Porcel B.M."/>
            <person name="Segurens B."/>
            <person name="Daubin V."/>
            <person name="Anthouard V."/>
            <person name="Aiach N."/>
            <person name="Arnaiz O."/>
            <person name="Billaut A."/>
            <person name="Beisson J."/>
            <person name="Blanc I."/>
            <person name="Bouhouche K."/>
            <person name="Camara F."/>
            <person name="Duharcourt S."/>
            <person name="Guigo R."/>
            <person name="Gogendeau D."/>
            <person name="Katinka M."/>
            <person name="Keller A.-M."/>
            <person name="Kissmehl R."/>
            <person name="Klotz C."/>
            <person name="Koll F."/>
            <person name="Le Moue A."/>
            <person name="Lepere C."/>
            <person name="Malinsky S."/>
            <person name="Nowacki M."/>
            <person name="Nowak J.K."/>
            <person name="Plattner H."/>
            <person name="Poulain J."/>
            <person name="Ruiz F."/>
            <person name="Serrano V."/>
            <person name="Zagulski M."/>
            <person name="Dessen P."/>
            <person name="Betermier M."/>
            <person name="Weissenbach J."/>
            <person name="Scarpelli C."/>
            <person name="Schachter V."/>
            <person name="Sperling L."/>
            <person name="Meyer E."/>
            <person name="Cohen J."/>
            <person name="Wincker P."/>
        </authorList>
    </citation>
    <scope>NUCLEOTIDE SEQUENCE [LARGE SCALE GENOMIC DNA]</scope>
    <source>
        <strain evidence="2 3">Stock d4-2</strain>
    </source>
</reference>
<dbReference type="RefSeq" id="XP_001445724.1">
    <property type="nucleotide sequence ID" value="XM_001445687.1"/>
</dbReference>
<sequence>MSPLTITTLILFKLLQVVHLKLINNTYFIFENEYIQTSFPVLSIPLDFDISNQSQTQSLIQEYNLTEEYKYPIAPKAKLFSFKKSNNEDIDIVQLEDQKLTLLYQIKNYQSNNQLLIRSGNYSISLTQRNCFSLHYLQEESYLLACKLPEHKIEIQILNLNQQSSEEGFTNKTLNILDYNPLCELESNLAYSLLVIFEKNCSYSKLETIFIDAINQKIINQTKFVMDEYNKSNEFITKIQICSTTTLMIYTNNEILKLDLEQQDFSNFLFFNQEQYFNAKQCTDMSIVEVRDNQLKFNQFSLNVSIEGFIQGFRLNIIFILQKKDHVIVYYSYNLQLIIRKSFQQLFSLSNLPYILGVTEKGEHLIYRIKNPRFSFTYKNSSKIQILEYEKQPKFQKLLLDQIISDVEILSESSPQFLIQNNTQFFGSFEGSRFKIHQNQIQKSLPFKIKQLYINDTLINFKEETKLLGCNIDIRNLKQISILSLEDDSFLILFIQNDATQIVIARCTENKLQNIKTIKIQEGFIQIMNFNLPRVCIVQENSLKIYQFENQQLLERSYAFNLNIIAAYNMNNTNILGLVFEDCNQRTYFIDNHNLQIHQIISQQLECNGNKQKLTPLFFIDEHKIFFKNQVSYQEQIILKETIIKAEVMLQHRKILIFTQYQQKLKIKFYSFISFELQLLYDCPLYNFNLKVPLNYKLQSPFLLVLAENSQQNSVLLIYNLNNQAINSLIQIIEIDQEHFHFDFIFGTLKSFYYYYQNDIQIRDFETYTLFLENQIPQTSVFKVLHFSFAFQTPILNEIINWNFTEKSINNDYTIMLIQNDTLSLNSNNILDMSNIFSNIISIEVIQQNYQLIRPLRFTHEKMTCKFYQNKCCLNDHNLECLQNNQRLFYVFHYVFQFVHTIYFNDNNSECIIISTYQENLQMIIISFQNYSSSIKPQIFQYEIITDPVLHKGTDLQIIFADRDHVIFLPDKINKIFVYLKLQPAQQLFFNYSNQKNTLLYGSRIKDDDYVFLYQSQDDIFYSIVTISINKKNEQQKIFIKNQMQDQICISNNEFIEPLIGFKKIFPNNFQKIQIIELTLVDDVLVIELLMLFEIQIGFVIQLRIDIIKYGKCEINILQTLRYPHNSLLSRPFYVNKDYIIISTCRINIESLILYDRFQGQNISLIHSIDVFPQNDYLKIEKINNSHVALVAIPNIFQEVQIIALSQYKLECLNNCNSTATLILKNEVSKLTITVQNINNEIPLQYNIRLITLITNLLTIQLFLQLRNKKNKK</sequence>
<protein>
    <recommendedName>
        <fullName evidence="4">Transmembrane protein</fullName>
    </recommendedName>
</protein>
<dbReference type="InParanoid" id="A0D5L0"/>
<accession>A0D5L0</accession>
<dbReference type="OrthoDB" id="309711at2759"/>
<organism evidence="2 3">
    <name type="scientific">Paramecium tetraurelia</name>
    <dbReference type="NCBI Taxonomy" id="5888"/>
    <lineage>
        <taxon>Eukaryota</taxon>
        <taxon>Sar</taxon>
        <taxon>Alveolata</taxon>
        <taxon>Ciliophora</taxon>
        <taxon>Intramacronucleata</taxon>
        <taxon>Oligohymenophorea</taxon>
        <taxon>Peniculida</taxon>
        <taxon>Parameciidae</taxon>
        <taxon>Paramecium</taxon>
    </lineage>
</organism>
<dbReference type="KEGG" id="ptm:GSPATT00013757001"/>
<name>A0D5L0_PARTE</name>
<keyword evidence="1" id="KW-0732">Signal</keyword>
<dbReference type="GeneID" id="5031508"/>
<evidence type="ECO:0000313" key="2">
    <source>
        <dbReference type="EMBL" id="CAK78327.1"/>
    </source>
</evidence>
<feature type="chain" id="PRO_5002623796" description="Transmembrane protein" evidence="1">
    <location>
        <begin position="21"/>
        <end position="1273"/>
    </location>
</feature>
<dbReference type="AlphaFoldDB" id="A0D5L0"/>
<dbReference type="EMBL" id="CT868307">
    <property type="protein sequence ID" value="CAK78327.1"/>
    <property type="molecule type" value="Genomic_DNA"/>
</dbReference>
<dbReference type="HOGENOM" id="CLU_263780_0_0_1"/>
<evidence type="ECO:0000313" key="3">
    <source>
        <dbReference type="Proteomes" id="UP000000600"/>
    </source>
</evidence>